<evidence type="ECO:0000256" key="12">
    <source>
        <dbReference type="ARBA" id="ARBA00023286"/>
    </source>
</evidence>
<dbReference type="GeneTree" id="ENSGT00940000155192"/>
<keyword evidence="5 20" id="KW-1133">Transmembrane helix</keyword>
<reference evidence="24" key="1">
    <citation type="submission" date="2025-08" db="UniProtKB">
        <authorList>
            <consortium name="Ensembl"/>
        </authorList>
    </citation>
    <scope>IDENTIFICATION</scope>
</reference>
<evidence type="ECO:0000256" key="14">
    <source>
        <dbReference type="ARBA" id="ARBA00034104"/>
    </source>
</evidence>
<feature type="region of interest" description="Disordered" evidence="21">
    <location>
        <begin position="905"/>
        <end position="964"/>
    </location>
</feature>
<feature type="binding site" evidence="17">
    <location>
        <position position="472"/>
    </location>
    <ligand>
        <name>L-glutamate</name>
        <dbReference type="ChEBI" id="CHEBI:29985"/>
    </ligand>
</feature>
<protein>
    <recommendedName>
        <fullName evidence="20">Glutamate receptor</fullName>
    </recommendedName>
</protein>
<feature type="transmembrane region" description="Helical" evidence="20">
    <location>
        <begin position="514"/>
        <end position="534"/>
    </location>
</feature>
<dbReference type="AlphaFoldDB" id="A0A8C7XW14"/>
<feature type="disulfide bond" evidence="19">
    <location>
        <begin position="703"/>
        <end position="758"/>
    </location>
</feature>
<keyword evidence="11 20" id="KW-0628">Postsynaptic cell membrane</keyword>
<evidence type="ECO:0000256" key="20">
    <source>
        <dbReference type="RuleBase" id="RU367118"/>
    </source>
</evidence>
<dbReference type="FunFam" id="3.40.190.10:FF:000040">
    <property type="entry name" value="Glutamate receptor, ionotropic, delta 2"/>
    <property type="match status" value="1"/>
</dbReference>
<keyword evidence="1 20" id="KW-0813">Transport</keyword>
<evidence type="ECO:0000256" key="6">
    <source>
        <dbReference type="ARBA" id="ARBA00023018"/>
    </source>
</evidence>
<evidence type="ECO:0000259" key="23">
    <source>
        <dbReference type="SMART" id="SM00918"/>
    </source>
</evidence>
<dbReference type="InterPro" id="IPR028082">
    <property type="entry name" value="Peripla_BP_I"/>
</dbReference>
<keyword evidence="8 20" id="KW-0472">Membrane</keyword>
<evidence type="ECO:0000256" key="1">
    <source>
        <dbReference type="ARBA" id="ARBA00022448"/>
    </source>
</evidence>
<dbReference type="Pfam" id="PF01094">
    <property type="entry name" value="ANF_receptor"/>
    <property type="match status" value="2"/>
</dbReference>
<sequence length="964" mass="108377">SSYTKLITCNWLIKGIGAIFDESARKDDEVFRLAVADLNLNNEILETEKITISVEFVDGNNPFQAVQEACELMNRGILALVSSIGCMSAGSLQTLADAMHIPHLFIQRSTAGTPRSTCPQTSRTPGADDYTLMVRPPVYLNEVIMQVVSEYSWQKFVLFYDSDFDIRGIEDFLDRISQHGMEVSLQKVESNINMMITSLFRTMRVEELHRYRDTLRRAVLFMSPATAKAFITEVRRRFPLVFFMLLIIEDEVNDKLVVLQFEGKKKTGITNRYIYDTVLLLANSFHRKLEDRKWHSMASLSCIRKNSKPWQGGKSMLDTVKKFGVSGLTSFLEFTDNGTNPNIFFEILGTNYGEDRGRGVSRLATWDPVHGLNGTLSDRKLENNMRGVVLRVVTVLEEPFVMVSENVLGKPKKYQGFSIDILDALSNYLGFKYEIYVAPDHKYGSLQADGQWNGLMGELVFKRADVGLSALTITPERESVVDFTTRYMDYSVGVLLRKAERTVDMFACLAPFDLSLWACIAGTVLLVGILVYLLNWLNPPRLPMGSVSSTTLYNSMWFVYGSFVQQGGEVPYTTLATRMMMGIWWMFALIVISSYTANLAAFLTITRIENSIQSLQDLSKQTELPYGTVLDSAIYDQVRYKAMNPFERDAMYSQMWRMINRTGAGDNSVEDSKEGIRKVKYGRFGFIWDAAVLEYVANNDEDCSFYTVSNSASDRGYGIAMQHGSPYRDIFSQRILELQQNGDMDLLKLKWWPKDTPCDLYSSVQTRQRGNALDIHSFAGVFCVLAAGVILSCLIAMVESWWSRRKGSRVPSKEDDKEIDLEHLHHRVNSLCTEDESPHKQFSTSSVDLTPLDMDALPAARQALEQISDFRNTHITTTTFIPEQIQTLSRSLSAKAAAGFSSGFGGGGGLQDHRTGGVGPFRQRAPNGGFFRSPIKTMSSIPYQPTGPGPNFGYGNDPDRGTSI</sequence>
<feature type="transmembrane region" description="Helical" evidence="20">
    <location>
        <begin position="777"/>
        <end position="802"/>
    </location>
</feature>
<dbReference type="GO" id="GO:0015276">
    <property type="term" value="F:ligand-gated monoatomic ion channel activity"/>
    <property type="evidence" value="ECO:0007669"/>
    <property type="project" value="InterPro"/>
</dbReference>
<dbReference type="SUPFAM" id="SSF53850">
    <property type="entry name" value="Periplasmic binding protein-like II"/>
    <property type="match status" value="1"/>
</dbReference>
<evidence type="ECO:0000259" key="22">
    <source>
        <dbReference type="SMART" id="SM00079"/>
    </source>
</evidence>
<dbReference type="FunFam" id="1.10.287.70:FF:000045">
    <property type="entry name" value="Glutamate receptor, ionotropic, delta 2"/>
    <property type="match status" value="1"/>
</dbReference>
<keyword evidence="7 20" id="KW-0406">Ion transport</keyword>
<dbReference type="InterPro" id="IPR015683">
    <property type="entry name" value="Ionotropic_Glu_rcpt"/>
</dbReference>
<dbReference type="FunFam" id="3.40.190.10:FF:000024">
    <property type="entry name" value="Glutamate receptor, ionotropic, delta 1"/>
    <property type="match status" value="1"/>
</dbReference>
<proteinExistence type="inferred from homology"/>
<dbReference type="CDD" id="cd13731">
    <property type="entry name" value="PBP2_iGluR_delta_2"/>
    <property type="match status" value="1"/>
</dbReference>
<dbReference type="SMART" id="SM00079">
    <property type="entry name" value="PBPe"/>
    <property type="match status" value="1"/>
</dbReference>
<feature type="transmembrane region" description="Helical" evidence="20">
    <location>
        <begin position="583"/>
        <end position="605"/>
    </location>
</feature>
<feature type="domain" description="Ionotropic glutamate receptor L-glutamate and glycine-binding" evidence="23">
    <location>
        <begin position="399"/>
        <end position="461"/>
    </location>
</feature>
<evidence type="ECO:0000256" key="3">
    <source>
        <dbReference type="ARBA" id="ARBA00022692"/>
    </source>
</evidence>
<evidence type="ECO:0000256" key="8">
    <source>
        <dbReference type="ARBA" id="ARBA00023136"/>
    </source>
</evidence>
<dbReference type="InterPro" id="IPR019594">
    <property type="entry name" value="Glu/Gly-bd"/>
</dbReference>
<keyword evidence="9 20" id="KW-0675">Receptor</keyword>
<dbReference type="Ensembl" id="ENSOSIT00000019895.1">
    <property type="protein sequence ID" value="ENSOSIP00000018833.1"/>
    <property type="gene ID" value="ENSOSIG00000010086.1"/>
</dbReference>
<dbReference type="InterPro" id="IPR001828">
    <property type="entry name" value="ANF_lig-bd_rcpt"/>
</dbReference>
<feature type="binding site" evidence="17">
    <location>
        <position position="689"/>
    </location>
    <ligand>
        <name>L-glutamate</name>
        <dbReference type="ChEBI" id="CHEBI:29985"/>
    </ligand>
</feature>
<comment type="subcellular location">
    <subcellularLocation>
        <location evidence="14 20">Postsynaptic cell membrane</location>
        <topology evidence="14 20">Multi-pass membrane protein</topology>
    </subcellularLocation>
</comment>
<feature type="site" description="Interaction with the cone snail toxin Con-ikot-ikot" evidence="18">
    <location>
        <position position="641"/>
    </location>
</feature>
<accession>A0A8C7XW14</accession>
<keyword evidence="25" id="KW-1185">Reference proteome</keyword>
<comment type="catalytic activity">
    <reaction evidence="16">
        <text>Ca(2+)(in) = Ca(2+)(out)</text>
        <dbReference type="Rhea" id="RHEA:29671"/>
        <dbReference type="ChEBI" id="CHEBI:29108"/>
    </reaction>
</comment>
<dbReference type="Proteomes" id="UP000694383">
    <property type="component" value="Unplaced"/>
</dbReference>
<comment type="function">
    <text evidence="20">Receptor for glutamate that functions as a ligand-gated ion channel in the central nervous system and plays an important role in excitatory synaptic transmission. L-glutamate acts as an excitatory neurotransmitter at many synapses in the central nervous system.</text>
</comment>
<comment type="similarity">
    <text evidence="20">Belongs to the glutamate-gated ion channel (TC 1.A.10.1) family.</text>
</comment>
<feature type="site" description="Crucial to convey clamshell closure to channel opening" evidence="18">
    <location>
        <position position="612"/>
    </location>
</feature>
<organism evidence="24 25">
    <name type="scientific">Oryzias sinensis</name>
    <name type="common">Chinese medaka</name>
    <dbReference type="NCBI Taxonomy" id="183150"/>
    <lineage>
        <taxon>Eukaryota</taxon>
        <taxon>Metazoa</taxon>
        <taxon>Chordata</taxon>
        <taxon>Craniata</taxon>
        <taxon>Vertebrata</taxon>
        <taxon>Euteleostomi</taxon>
        <taxon>Actinopterygii</taxon>
        <taxon>Neopterygii</taxon>
        <taxon>Teleostei</taxon>
        <taxon>Neoteleostei</taxon>
        <taxon>Acanthomorphata</taxon>
        <taxon>Ovalentaria</taxon>
        <taxon>Atherinomorphae</taxon>
        <taxon>Beloniformes</taxon>
        <taxon>Adrianichthyidae</taxon>
        <taxon>Oryziinae</taxon>
        <taxon>Oryzias</taxon>
    </lineage>
</organism>
<dbReference type="Pfam" id="PF10613">
    <property type="entry name" value="Lig_chan-Glu_bd"/>
    <property type="match status" value="1"/>
</dbReference>
<evidence type="ECO:0000256" key="17">
    <source>
        <dbReference type="PIRSR" id="PIRSR601508-1"/>
    </source>
</evidence>
<dbReference type="Pfam" id="PF00060">
    <property type="entry name" value="Lig_chan"/>
    <property type="match status" value="1"/>
</dbReference>
<keyword evidence="2 20" id="KW-1003">Cell membrane</keyword>
<evidence type="ECO:0000256" key="21">
    <source>
        <dbReference type="SAM" id="MobiDB-lite"/>
    </source>
</evidence>
<dbReference type="Gene3D" id="3.40.50.2300">
    <property type="match status" value="4"/>
</dbReference>
<dbReference type="SMART" id="SM00918">
    <property type="entry name" value="Lig_chan-Glu_bd"/>
    <property type="match status" value="1"/>
</dbReference>
<evidence type="ECO:0000256" key="11">
    <source>
        <dbReference type="ARBA" id="ARBA00023257"/>
    </source>
</evidence>
<evidence type="ECO:0000256" key="13">
    <source>
        <dbReference type="ARBA" id="ARBA00023303"/>
    </source>
</evidence>
<dbReference type="GO" id="GO:0038023">
    <property type="term" value="F:signaling receptor activity"/>
    <property type="evidence" value="ECO:0007669"/>
    <property type="project" value="InterPro"/>
</dbReference>
<dbReference type="PANTHER" id="PTHR18966">
    <property type="entry name" value="IONOTROPIC GLUTAMATE RECEPTOR"/>
    <property type="match status" value="1"/>
</dbReference>
<keyword evidence="13 20" id="KW-0407">Ion channel</keyword>
<feature type="transmembrane region" description="Helical" evidence="20">
    <location>
        <begin position="546"/>
        <end position="563"/>
    </location>
</feature>
<dbReference type="SUPFAM" id="SSF53822">
    <property type="entry name" value="Periplasmic binding protein-like I"/>
    <property type="match status" value="1"/>
</dbReference>
<keyword evidence="19" id="KW-1015">Disulfide bond</keyword>
<keyword evidence="3 20" id="KW-0812">Transmembrane</keyword>
<feature type="disulfide bond" evidence="19">
    <location>
        <begin position="70"/>
        <end position="302"/>
    </location>
</feature>
<evidence type="ECO:0000256" key="9">
    <source>
        <dbReference type="ARBA" id="ARBA00023170"/>
    </source>
</evidence>
<evidence type="ECO:0000256" key="15">
    <source>
        <dbReference type="ARBA" id="ARBA00036239"/>
    </source>
</evidence>
<evidence type="ECO:0000256" key="10">
    <source>
        <dbReference type="ARBA" id="ARBA00023180"/>
    </source>
</evidence>
<feature type="binding site" evidence="17">
    <location>
        <position position="477"/>
    </location>
    <ligand>
        <name>L-glutamate</name>
        <dbReference type="ChEBI" id="CHEBI:29985"/>
    </ligand>
</feature>
<evidence type="ECO:0000256" key="16">
    <source>
        <dbReference type="ARBA" id="ARBA00036634"/>
    </source>
</evidence>
<evidence type="ECO:0000256" key="7">
    <source>
        <dbReference type="ARBA" id="ARBA00023065"/>
    </source>
</evidence>
<feature type="domain" description="Ionotropic glutamate receptor C-terminal" evidence="22">
    <location>
        <begin position="389"/>
        <end position="754"/>
    </location>
</feature>
<dbReference type="GO" id="GO:0045211">
    <property type="term" value="C:postsynaptic membrane"/>
    <property type="evidence" value="ECO:0007669"/>
    <property type="project" value="UniProtKB-SubCell"/>
</dbReference>
<evidence type="ECO:0000256" key="4">
    <source>
        <dbReference type="ARBA" id="ARBA00022729"/>
    </source>
</evidence>
<keyword evidence="6 20" id="KW-0770">Synapse</keyword>
<dbReference type="Gene3D" id="3.40.190.10">
    <property type="entry name" value="Periplasmic binding protein-like II"/>
    <property type="match status" value="2"/>
</dbReference>
<keyword evidence="12 20" id="KW-1071">Ligand-gated ion channel</keyword>
<reference evidence="24" key="2">
    <citation type="submission" date="2025-09" db="UniProtKB">
        <authorList>
            <consortium name="Ensembl"/>
        </authorList>
    </citation>
    <scope>IDENTIFICATION</scope>
</reference>
<name>A0A8C7XW14_9TELE</name>
<evidence type="ECO:0000256" key="5">
    <source>
        <dbReference type="ARBA" id="ARBA00022989"/>
    </source>
</evidence>
<evidence type="ECO:0000256" key="2">
    <source>
        <dbReference type="ARBA" id="ARBA00022475"/>
    </source>
</evidence>
<evidence type="ECO:0000313" key="24">
    <source>
        <dbReference type="Ensembl" id="ENSOSIP00000018833.1"/>
    </source>
</evidence>
<comment type="catalytic activity">
    <reaction evidence="15">
        <text>Na(+)(in) = Na(+)(out)</text>
        <dbReference type="Rhea" id="RHEA:34963"/>
        <dbReference type="ChEBI" id="CHEBI:29101"/>
    </reaction>
</comment>
<dbReference type="Gene3D" id="1.10.287.70">
    <property type="match status" value="1"/>
</dbReference>
<keyword evidence="4" id="KW-0732">Signal</keyword>
<dbReference type="InterPro" id="IPR001508">
    <property type="entry name" value="Iono_Glu_rcpt_met"/>
</dbReference>
<dbReference type="InterPro" id="IPR001320">
    <property type="entry name" value="Iontro_rcpt_C"/>
</dbReference>
<keyword evidence="10" id="KW-0325">Glycoprotein</keyword>
<evidence type="ECO:0000313" key="25">
    <source>
        <dbReference type="Proteomes" id="UP000694383"/>
    </source>
</evidence>
<evidence type="ECO:0000256" key="19">
    <source>
        <dbReference type="PIRSR" id="PIRSR601508-3"/>
    </source>
</evidence>
<evidence type="ECO:0000256" key="18">
    <source>
        <dbReference type="PIRSR" id="PIRSR601508-2"/>
    </source>
</evidence>
<dbReference type="PRINTS" id="PR00177">
    <property type="entry name" value="NMDARECEPTOR"/>
</dbReference>